<evidence type="ECO:0000313" key="3">
    <source>
        <dbReference type="Proteomes" id="UP001501666"/>
    </source>
</evidence>
<dbReference type="InterPro" id="IPR003615">
    <property type="entry name" value="HNH_nuc"/>
</dbReference>
<reference evidence="3" key="1">
    <citation type="journal article" date="2019" name="Int. J. Syst. Evol. Microbiol.">
        <title>The Global Catalogue of Microorganisms (GCM) 10K type strain sequencing project: providing services to taxonomists for standard genome sequencing and annotation.</title>
        <authorList>
            <consortium name="The Broad Institute Genomics Platform"/>
            <consortium name="The Broad Institute Genome Sequencing Center for Infectious Disease"/>
            <person name="Wu L."/>
            <person name="Ma J."/>
        </authorList>
    </citation>
    <scope>NUCLEOTIDE SEQUENCE [LARGE SCALE GENOMIC DNA]</scope>
    <source>
        <strain evidence="3">JCM 6835</strain>
    </source>
</reference>
<name>A0ABP6E3A1_9ACTN</name>
<organism evidence="2 3">
    <name type="scientific">Nonomuraea recticatena</name>
    <dbReference type="NCBI Taxonomy" id="46178"/>
    <lineage>
        <taxon>Bacteria</taxon>
        <taxon>Bacillati</taxon>
        <taxon>Actinomycetota</taxon>
        <taxon>Actinomycetes</taxon>
        <taxon>Streptosporangiales</taxon>
        <taxon>Streptosporangiaceae</taxon>
        <taxon>Nonomuraea</taxon>
    </lineage>
</organism>
<dbReference type="Proteomes" id="UP001501666">
    <property type="component" value="Unassembled WGS sequence"/>
</dbReference>
<evidence type="ECO:0000259" key="1">
    <source>
        <dbReference type="Pfam" id="PF01844"/>
    </source>
</evidence>
<dbReference type="CDD" id="cd00085">
    <property type="entry name" value="HNHc"/>
    <property type="match status" value="1"/>
</dbReference>
<evidence type="ECO:0000313" key="2">
    <source>
        <dbReference type="EMBL" id="GAA2657458.1"/>
    </source>
</evidence>
<proteinExistence type="predicted"/>
<accession>A0ABP6E3A1</accession>
<keyword evidence="3" id="KW-1185">Reference proteome</keyword>
<feature type="domain" description="HNH" evidence="1">
    <location>
        <begin position="10"/>
        <end position="52"/>
    </location>
</feature>
<dbReference type="InterPro" id="IPR002711">
    <property type="entry name" value="HNH"/>
</dbReference>
<protein>
    <recommendedName>
        <fullName evidence="1">HNH domain-containing protein</fullName>
    </recommendedName>
</protein>
<dbReference type="Pfam" id="PF01844">
    <property type="entry name" value="HNH"/>
    <property type="match status" value="1"/>
</dbReference>
<gene>
    <name evidence="2" type="ORF">GCM10010412_028070</name>
</gene>
<sequence length="64" mass="7158">MALRDAYDCCLARLATDRPLEPDHIIALSRGGPPAIDNIQPLCRSCNASKKARFIDYRIYHEAA</sequence>
<dbReference type="Gene3D" id="1.10.30.50">
    <property type="match status" value="1"/>
</dbReference>
<comment type="caution">
    <text evidence="2">The sequence shown here is derived from an EMBL/GenBank/DDBJ whole genome shotgun (WGS) entry which is preliminary data.</text>
</comment>
<dbReference type="EMBL" id="BAAATE010000006">
    <property type="protein sequence ID" value="GAA2657458.1"/>
    <property type="molecule type" value="Genomic_DNA"/>
</dbReference>
<dbReference type="RefSeq" id="WP_346146495.1">
    <property type="nucleotide sequence ID" value="NZ_BAAATE010000006.1"/>
</dbReference>